<proteinExistence type="predicted"/>
<evidence type="ECO:0000313" key="3">
    <source>
        <dbReference type="Proteomes" id="UP000015106"/>
    </source>
</evidence>
<sequence length="171" mass="17921">CSTTSIAFRFVSCKKQQSHYIQIHHLPLTTQTDGTATHELRNETIAPEQQQQQLAESTRWSSSGRRSAAESVEGAALALERVDDVHGGDGLAAGVLGVGDGVADDVLQEDLEHAAGLLVDEPRDALHAAPPRQTTDGRLGDALDVVAQHLPMTLGAALAQPLPALATAGHG</sequence>
<dbReference type="AlphaFoldDB" id="A0A8R7QN50"/>
<feature type="region of interest" description="Disordered" evidence="1">
    <location>
        <begin position="47"/>
        <end position="67"/>
    </location>
</feature>
<protein>
    <submittedName>
        <fullName evidence="2">Uncharacterized protein</fullName>
    </submittedName>
</protein>
<dbReference type="EnsemblPlants" id="TuG1812G0600000651.01.T01">
    <property type="protein sequence ID" value="TuG1812G0600000651.01.T01.cds388324"/>
    <property type="gene ID" value="TuG1812G0600000651.01"/>
</dbReference>
<reference evidence="2" key="2">
    <citation type="submission" date="2018-03" db="EMBL/GenBank/DDBJ databases">
        <title>The Triticum urartu genome reveals the dynamic nature of wheat genome evolution.</title>
        <authorList>
            <person name="Ling H."/>
            <person name="Ma B."/>
            <person name="Shi X."/>
            <person name="Liu H."/>
            <person name="Dong L."/>
            <person name="Sun H."/>
            <person name="Cao Y."/>
            <person name="Gao Q."/>
            <person name="Zheng S."/>
            <person name="Li Y."/>
            <person name="Yu Y."/>
            <person name="Du H."/>
            <person name="Qi M."/>
            <person name="Li Y."/>
            <person name="Yu H."/>
            <person name="Cui Y."/>
            <person name="Wang N."/>
            <person name="Chen C."/>
            <person name="Wu H."/>
            <person name="Zhao Y."/>
            <person name="Zhang J."/>
            <person name="Li Y."/>
            <person name="Zhou W."/>
            <person name="Zhang B."/>
            <person name="Hu W."/>
            <person name="Eijk M."/>
            <person name="Tang J."/>
            <person name="Witsenboer H."/>
            <person name="Zhao S."/>
            <person name="Li Z."/>
            <person name="Zhang A."/>
            <person name="Wang D."/>
            <person name="Liang C."/>
        </authorList>
    </citation>
    <scope>NUCLEOTIDE SEQUENCE [LARGE SCALE GENOMIC DNA]</scope>
    <source>
        <strain evidence="2">cv. G1812</strain>
    </source>
</reference>
<dbReference type="Proteomes" id="UP000015106">
    <property type="component" value="Chromosome 6"/>
</dbReference>
<keyword evidence="3" id="KW-1185">Reference proteome</keyword>
<accession>A0A8R7QN50</accession>
<reference evidence="2" key="3">
    <citation type="submission" date="2022-06" db="UniProtKB">
        <authorList>
            <consortium name="EnsemblPlants"/>
        </authorList>
    </citation>
    <scope>IDENTIFICATION</scope>
</reference>
<feature type="compositionally biased region" description="Polar residues" evidence="1">
    <location>
        <begin position="47"/>
        <end position="65"/>
    </location>
</feature>
<organism evidence="2 3">
    <name type="scientific">Triticum urartu</name>
    <name type="common">Red wild einkorn</name>
    <name type="synonym">Crithodium urartu</name>
    <dbReference type="NCBI Taxonomy" id="4572"/>
    <lineage>
        <taxon>Eukaryota</taxon>
        <taxon>Viridiplantae</taxon>
        <taxon>Streptophyta</taxon>
        <taxon>Embryophyta</taxon>
        <taxon>Tracheophyta</taxon>
        <taxon>Spermatophyta</taxon>
        <taxon>Magnoliopsida</taxon>
        <taxon>Liliopsida</taxon>
        <taxon>Poales</taxon>
        <taxon>Poaceae</taxon>
        <taxon>BOP clade</taxon>
        <taxon>Pooideae</taxon>
        <taxon>Triticodae</taxon>
        <taxon>Triticeae</taxon>
        <taxon>Triticinae</taxon>
        <taxon>Triticum</taxon>
    </lineage>
</organism>
<evidence type="ECO:0000313" key="2">
    <source>
        <dbReference type="EnsemblPlants" id="TuG1812G0600000651.01.T01.cds388324"/>
    </source>
</evidence>
<reference evidence="3" key="1">
    <citation type="journal article" date="2013" name="Nature">
        <title>Draft genome of the wheat A-genome progenitor Triticum urartu.</title>
        <authorList>
            <person name="Ling H.Q."/>
            <person name="Zhao S."/>
            <person name="Liu D."/>
            <person name="Wang J."/>
            <person name="Sun H."/>
            <person name="Zhang C."/>
            <person name="Fan H."/>
            <person name="Li D."/>
            <person name="Dong L."/>
            <person name="Tao Y."/>
            <person name="Gao C."/>
            <person name="Wu H."/>
            <person name="Li Y."/>
            <person name="Cui Y."/>
            <person name="Guo X."/>
            <person name="Zheng S."/>
            <person name="Wang B."/>
            <person name="Yu K."/>
            <person name="Liang Q."/>
            <person name="Yang W."/>
            <person name="Lou X."/>
            <person name="Chen J."/>
            <person name="Feng M."/>
            <person name="Jian J."/>
            <person name="Zhang X."/>
            <person name="Luo G."/>
            <person name="Jiang Y."/>
            <person name="Liu J."/>
            <person name="Wang Z."/>
            <person name="Sha Y."/>
            <person name="Zhang B."/>
            <person name="Wu H."/>
            <person name="Tang D."/>
            <person name="Shen Q."/>
            <person name="Xue P."/>
            <person name="Zou S."/>
            <person name="Wang X."/>
            <person name="Liu X."/>
            <person name="Wang F."/>
            <person name="Yang Y."/>
            <person name="An X."/>
            <person name="Dong Z."/>
            <person name="Zhang K."/>
            <person name="Zhang X."/>
            <person name="Luo M.C."/>
            <person name="Dvorak J."/>
            <person name="Tong Y."/>
            <person name="Wang J."/>
            <person name="Yang H."/>
            <person name="Li Z."/>
            <person name="Wang D."/>
            <person name="Zhang A."/>
            <person name="Wang J."/>
        </authorList>
    </citation>
    <scope>NUCLEOTIDE SEQUENCE</scope>
    <source>
        <strain evidence="3">cv. G1812</strain>
    </source>
</reference>
<dbReference type="Gramene" id="TuG1812G0600000651.01.T01">
    <property type="protein sequence ID" value="TuG1812G0600000651.01.T01.cds388324"/>
    <property type="gene ID" value="TuG1812G0600000651.01"/>
</dbReference>
<evidence type="ECO:0000256" key="1">
    <source>
        <dbReference type="SAM" id="MobiDB-lite"/>
    </source>
</evidence>
<name>A0A8R7QN50_TRIUA</name>